<evidence type="ECO:0000313" key="1">
    <source>
        <dbReference type="EMBL" id="QEN04866.1"/>
    </source>
</evidence>
<dbReference type="PROSITE" id="PS51257">
    <property type="entry name" value="PROKAR_LIPOPROTEIN"/>
    <property type="match status" value="1"/>
</dbReference>
<dbReference type="RefSeq" id="WP_149568107.1">
    <property type="nucleotide sequence ID" value="NZ_CP035807.1"/>
</dbReference>
<evidence type="ECO:0000313" key="2">
    <source>
        <dbReference type="Proteomes" id="UP000323824"/>
    </source>
</evidence>
<sequence>MTFKLKGLIIPIFVMTSLSCNSIHSSFMLKNTTYIKISKYENYYERTPYTEIYIRDRESIDRVLSYLKFIDANSIEIKDSHDFLSTRTSIDFIFKDRVKQISIIGDKIEIGDYKYARGLSYFKKRFVKLINSF</sequence>
<dbReference type="KEGG" id="sper:EW093_09165"/>
<reference evidence="1 2" key="2">
    <citation type="submission" date="2019-09" db="EMBL/GenBank/DDBJ databases">
        <title>Complete Genome Sequence and Methylome Analysis of free living Spirochaetas.</title>
        <authorList>
            <person name="Leshcheva N."/>
            <person name="Mikheeva N."/>
        </authorList>
    </citation>
    <scope>NUCLEOTIDE SEQUENCE [LARGE SCALE GENOMIC DNA]</scope>
    <source>
        <strain evidence="1 2">P</strain>
    </source>
</reference>
<dbReference type="EMBL" id="CP035807">
    <property type="protein sequence ID" value="QEN04866.1"/>
    <property type="molecule type" value="Genomic_DNA"/>
</dbReference>
<organism evidence="1 2">
    <name type="scientific">Thiospirochaeta perfilievii</name>
    <dbReference type="NCBI Taxonomy" id="252967"/>
    <lineage>
        <taxon>Bacteria</taxon>
        <taxon>Pseudomonadati</taxon>
        <taxon>Spirochaetota</taxon>
        <taxon>Spirochaetia</taxon>
        <taxon>Spirochaetales</taxon>
        <taxon>Spirochaetaceae</taxon>
        <taxon>Thiospirochaeta</taxon>
    </lineage>
</organism>
<keyword evidence="2" id="KW-1185">Reference proteome</keyword>
<name>A0A5C1QDZ1_9SPIO</name>
<dbReference type="Proteomes" id="UP000323824">
    <property type="component" value="Chromosome"/>
</dbReference>
<proteinExistence type="predicted"/>
<protein>
    <submittedName>
        <fullName evidence="1">Uncharacterized protein</fullName>
    </submittedName>
</protein>
<dbReference type="AlphaFoldDB" id="A0A5C1QDZ1"/>
<gene>
    <name evidence="1" type="ORF">EW093_09165</name>
</gene>
<accession>A0A5C1QDZ1</accession>
<reference evidence="1 2" key="1">
    <citation type="submission" date="2019-02" db="EMBL/GenBank/DDBJ databases">
        <authorList>
            <person name="Fomenkov A."/>
            <person name="Dubinina G."/>
            <person name="Grabovich M."/>
            <person name="Vincze T."/>
            <person name="Roberts R.J."/>
        </authorList>
    </citation>
    <scope>NUCLEOTIDE SEQUENCE [LARGE SCALE GENOMIC DNA]</scope>
    <source>
        <strain evidence="1 2">P</strain>
    </source>
</reference>